<evidence type="ECO:0000256" key="1">
    <source>
        <dbReference type="ARBA" id="ARBA00022605"/>
    </source>
</evidence>
<keyword evidence="4 7" id="KW-0418">Kinase</keyword>
<comment type="caution">
    <text evidence="10">The sequence shown here is derived from an EMBL/GenBank/DDBJ whole genome shotgun (WGS) entry which is preliminary data.</text>
</comment>
<evidence type="ECO:0000256" key="5">
    <source>
        <dbReference type="ARBA" id="ARBA00022840"/>
    </source>
</evidence>
<keyword evidence="8" id="KW-1133">Transmembrane helix</keyword>
<evidence type="ECO:0000256" key="6">
    <source>
        <dbReference type="ARBA" id="ARBA00023141"/>
    </source>
</evidence>
<dbReference type="UniPathway" id="UPA00053">
    <property type="reaction ID" value="UER00088"/>
</dbReference>
<protein>
    <recommendedName>
        <fullName evidence="7">Shikimate kinase</fullName>
        <shortName evidence="7">SK</shortName>
        <ecNumber evidence="7">2.7.1.71</ecNumber>
    </recommendedName>
</protein>
<keyword evidence="6 7" id="KW-0057">Aromatic amino acid biosynthesis</keyword>
<feature type="binding site" evidence="7">
    <location>
        <begin position="100"/>
        <end position="105"/>
    </location>
    <ligand>
        <name>ATP</name>
        <dbReference type="ChEBI" id="CHEBI:30616"/>
    </ligand>
</feature>
<dbReference type="InterPro" id="IPR027417">
    <property type="entry name" value="P-loop_NTPase"/>
</dbReference>
<evidence type="ECO:0000256" key="8">
    <source>
        <dbReference type="SAM" id="Phobius"/>
    </source>
</evidence>
<feature type="binding site" evidence="7">
    <location>
        <position position="122"/>
    </location>
    <ligand>
        <name>substrate</name>
    </ligand>
</feature>
<evidence type="ECO:0000259" key="9">
    <source>
        <dbReference type="PROSITE" id="PS51168"/>
    </source>
</evidence>
<keyword evidence="1 7" id="KW-0028">Amino-acid biosynthesis</keyword>
<feature type="transmembrane region" description="Helical" evidence="8">
    <location>
        <begin position="88"/>
        <end position="106"/>
    </location>
</feature>
<feature type="binding site" evidence="7">
    <location>
        <position position="104"/>
    </location>
    <ligand>
        <name>Mg(2+)</name>
        <dbReference type="ChEBI" id="CHEBI:18420"/>
    </ligand>
</feature>
<dbReference type="InterPro" id="IPR036263">
    <property type="entry name" value="Chorismate_II_sf"/>
</dbReference>
<proteinExistence type="inferred from homology"/>
<dbReference type="PROSITE" id="PS51168">
    <property type="entry name" value="CHORISMATE_MUT_2"/>
    <property type="match status" value="1"/>
</dbReference>
<dbReference type="InterPro" id="IPR002701">
    <property type="entry name" value="CM_II_prokaryot"/>
</dbReference>
<gene>
    <name evidence="7" type="primary">aroK</name>
    <name evidence="10" type="ORF">A8806_114162</name>
</gene>
<dbReference type="Gene3D" id="1.20.59.10">
    <property type="entry name" value="Chorismate mutase"/>
    <property type="match status" value="1"/>
</dbReference>
<feature type="domain" description="Chorismate mutase" evidence="9">
    <location>
        <begin position="1"/>
        <end position="88"/>
    </location>
</feature>
<dbReference type="RefSeq" id="WP_109733064.1">
    <property type="nucleotide sequence ID" value="NZ_BAAACK010000015.1"/>
</dbReference>
<dbReference type="InterPro" id="IPR000623">
    <property type="entry name" value="Shikimate_kinase/TSH1"/>
</dbReference>
<dbReference type="HAMAP" id="MF_00109">
    <property type="entry name" value="Shikimate_kinase"/>
    <property type="match status" value="1"/>
</dbReference>
<dbReference type="PANTHER" id="PTHR21087:SF16">
    <property type="entry name" value="SHIKIMATE KINASE 1, CHLOROPLASTIC"/>
    <property type="match status" value="1"/>
</dbReference>
<dbReference type="GO" id="GO:0004765">
    <property type="term" value="F:shikimate kinase activity"/>
    <property type="evidence" value="ECO:0007669"/>
    <property type="project" value="UniProtKB-UniRule"/>
</dbReference>
<keyword evidence="7" id="KW-0479">Metal-binding</keyword>
<dbReference type="AlphaFoldDB" id="A0A2Y9BK09"/>
<keyword evidence="11" id="KW-1185">Reference proteome</keyword>
<evidence type="ECO:0000256" key="4">
    <source>
        <dbReference type="ARBA" id="ARBA00022777"/>
    </source>
</evidence>
<evidence type="ECO:0000313" key="10">
    <source>
        <dbReference type="EMBL" id="PWJ23536.1"/>
    </source>
</evidence>
<dbReference type="SUPFAM" id="SSF52540">
    <property type="entry name" value="P-loop containing nucleoside triphosphate hydrolases"/>
    <property type="match status" value="1"/>
</dbReference>
<dbReference type="OrthoDB" id="9800332at2"/>
<keyword evidence="7" id="KW-0460">Magnesium</keyword>
<dbReference type="GO" id="GO:0004106">
    <property type="term" value="F:chorismate mutase activity"/>
    <property type="evidence" value="ECO:0007669"/>
    <property type="project" value="InterPro"/>
</dbReference>
<keyword evidence="2 7" id="KW-0808">Transferase</keyword>
<dbReference type="GO" id="GO:0000287">
    <property type="term" value="F:magnesium ion binding"/>
    <property type="evidence" value="ECO:0007669"/>
    <property type="project" value="UniProtKB-UniRule"/>
</dbReference>
<feature type="binding site" evidence="7">
    <location>
        <position position="206"/>
    </location>
    <ligand>
        <name>ATP</name>
        <dbReference type="ChEBI" id="CHEBI:30616"/>
    </ligand>
</feature>
<reference evidence="10 11" key="1">
    <citation type="submission" date="2018-05" db="EMBL/GenBank/DDBJ databases">
        <title>The Hungate 1000. A catalogue of reference genomes from the rumen microbiome.</title>
        <authorList>
            <person name="Kelly W."/>
        </authorList>
    </citation>
    <scope>NUCLEOTIDE SEQUENCE [LARGE SCALE GENOMIC DNA]</scope>
    <source>
        <strain evidence="10 11">NLAE-zl-C242</strain>
    </source>
</reference>
<feature type="binding site" evidence="7">
    <location>
        <position position="168"/>
    </location>
    <ligand>
        <name>substrate</name>
    </ligand>
</feature>
<evidence type="ECO:0000256" key="3">
    <source>
        <dbReference type="ARBA" id="ARBA00022741"/>
    </source>
</evidence>
<dbReference type="GO" id="GO:0005524">
    <property type="term" value="F:ATP binding"/>
    <property type="evidence" value="ECO:0007669"/>
    <property type="project" value="UniProtKB-UniRule"/>
</dbReference>
<dbReference type="SMART" id="SM00830">
    <property type="entry name" value="CM_2"/>
    <property type="match status" value="1"/>
</dbReference>
<dbReference type="PANTHER" id="PTHR21087">
    <property type="entry name" value="SHIKIMATE KINASE"/>
    <property type="match status" value="1"/>
</dbReference>
<organism evidence="10 11">
    <name type="scientific">Faecalicatena orotica</name>
    <dbReference type="NCBI Taxonomy" id="1544"/>
    <lineage>
        <taxon>Bacteria</taxon>
        <taxon>Bacillati</taxon>
        <taxon>Bacillota</taxon>
        <taxon>Clostridia</taxon>
        <taxon>Lachnospirales</taxon>
        <taxon>Lachnospiraceae</taxon>
        <taxon>Faecalicatena</taxon>
    </lineage>
</organism>
<comment type="subcellular location">
    <subcellularLocation>
        <location evidence="7">Cytoplasm</location>
    </subcellularLocation>
</comment>
<comment type="catalytic activity">
    <reaction evidence="7">
        <text>shikimate + ATP = 3-phosphoshikimate + ADP + H(+)</text>
        <dbReference type="Rhea" id="RHEA:13121"/>
        <dbReference type="ChEBI" id="CHEBI:15378"/>
        <dbReference type="ChEBI" id="CHEBI:30616"/>
        <dbReference type="ChEBI" id="CHEBI:36208"/>
        <dbReference type="ChEBI" id="CHEBI:145989"/>
        <dbReference type="ChEBI" id="CHEBI:456216"/>
        <dbReference type="EC" id="2.7.1.71"/>
    </reaction>
</comment>
<dbReference type="PRINTS" id="PR01100">
    <property type="entry name" value="SHIKIMTKNASE"/>
</dbReference>
<evidence type="ECO:0000256" key="2">
    <source>
        <dbReference type="ARBA" id="ARBA00022679"/>
    </source>
</evidence>
<comment type="similarity">
    <text evidence="7">Belongs to the shikimate kinase family.</text>
</comment>
<comment type="subunit">
    <text evidence="7">Monomer.</text>
</comment>
<dbReference type="SUPFAM" id="SSF48600">
    <property type="entry name" value="Chorismate mutase II"/>
    <property type="match status" value="1"/>
</dbReference>
<keyword evidence="8" id="KW-0472">Membrane</keyword>
<comment type="caution">
    <text evidence="7">Lacks conserved residue(s) required for the propagation of feature annotation.</text>
</comment>
<comment type="cofactor">
    <cofactor evidence="7">
        <name>Mg(2+)</name>
        <dbReference type="ChEBI" id="CHEBI:18420"/>
    </cofactor>
    <text evidence="7">Binds 1 Mg(2+) ion per subunit.</text>
</comment>
<accession>A0A2Y9BK09</accession>
<comment type="pathway">
    <text evidence="7">Metabolic intermediate biosynthesis; chorismate biosynthesis; chorismate from D-erythrose 4-phosphate and phosphoenolpyruvate: step 5/7.</text>
</comment>
<dbReference type="GO" id="GO:0005829">
    <property type="term" value="C:cytosol"/>
    <property type="evidence" value="ECO:0007669"/>
    <property type="project" value="TreeGrafter"/>
</dbReference>
<dbReference type="Gene3D" id="3.40.50.300">
    <property type="entry name" value="P-loop containing nucleotide triphosphate hydrolases"/>
    <property type="match status" value="1"/>
</dbReference>
<dbReference type="GO" id="GO:0009423">
    <property type="term" value="P:chorismate biosynthetic process"/>
    <property type="evidence" value="ECO:0007669"/>
    <property type="project" value="UniProtKB-UniRule"/>
</dbReference>
<dbReference type="CDD" id="cd00464">
    <property type="entry name" value="SK"/>
    <property type="match status" value="1"/>
</dbReference>
<dbReference type="InterPro" id="IPR036979">
    <property type="entry name" value="CM_dom_sf"/>
</dbReference>
<evidence type="ECO:0000256" key="7">
    <source>
        <dbReference type="HAMAP-Rule" id="MF_00109"/>
    </source>
</evidence>
<comment type="function">
    <text evidence="7">Catalyzes the specific phosphorylation of the 3-hydroxyl group of shikimic acid using ATP as a cosubstrate.</text>
</comment>
<dbReference type="EC" id="2.7.1.71" evidence="7"/>
<dbReference type="Pfam" id="PF01817">
    <property type="entry name" value="CM_2"/>
    <property type="match status" value="1"/>
</dbReference>
<feature type="binding site" evidence="7">
    <location>
        <position position="225"/>
    </location>
    <ligand>
        <name>substrate</name>
    </ligand>
</feature>
<keyword evidence="5 7" id="KW-0067">ATP-binding</keyword>
<dbReference type="InterPro" id="IPR031322">
    <property type="entry name" value="Shikimate/glucono_kinase"/>
</dbReference>
<dbReference type="Pfam" id="PF01202">
    <property type="entry name" value="SKI"/>
    <property type="match status" value="1"/>
</dbReference>
<keyword evidence="3 7" id="KW-0547">Nucleotide-binding</keyword>
<dbReference type="GO" id="GO:0008652">
    <property type="term" value="P:amino acid biosynthetic process"/>
    <property type="evidence" value="ECO:0007669"/>
    <property type="project" value="UniProtKB-KW"/>
</dbReference>
<dbReference type="GO" id="GO:0009073">
    <property type="term" value="P:aromatic amino acid family biosynthetic process"/>
    <property type="evidence" value="ECO:0007669"/>
    <property type="project" value="UniProtKB-KW"/>
</dbReference>
<feature type="binding site" evidence="7">
    <location>
        <position position="146"/>
    </location>
    <ligand>
        <name>substrate</name>
    </ligand>
</feature>
<evidence type="ECO:0000313" key="11">
    <source>
        <dbReference type="Proteomes" id="UP000245845"/>
    </source>
</evidence>
<keyword evidence="8" id="KW-0812">Transmembrane</keyword>
<sequence length="261" mass="30234">MNDLEMYREQLALCDDKIIDALVERNAIVEKIMAYKEEYGMPILQPAQEDKQERRLQEKLEGNKYQEEIHDVFRRIVRNSKRIQARKLFSYNIVLIGFMGAGKSTVSDYLSTMFAMKIVEMDQVISEREEMSIPDIFATYGEEYFRDLETKLLVEMQSKKNTIISCGGGAALREENVAEMKKNGRVVLLTASPQTVYERVKDSEERPILNGNNNVEYIAELMEKRREKYEAAADIVIQTDNKTVLQVCEELISKLMEMDAE</sequence>
<dbReference type="Proteomes" id="UP000245845">
    <property type="component" value="Unassembled WGS sequence"/>
</dbReference>
<keyword evidence="7" id="KW-0963">Cytoplasm</keyword>
<name>A0A2Y9BK09_9FIRM</name>
<dbReference type="EMBL" id="QGDL01000014">
    <property type="protein sequence ID" value="PWJ23536.1"/>
    <property type="molecule type" value="Genomic_DNA"/>
</dbReference>